<dbReference type="EMBL" id="NFLW01000035">
    <property type="protein sequence ID" value="OUQ64804.1"/>
    <property type="molecule type" value="Genomic_DNA"/>
</dbReference>
<reference evidence="2" key="1">
    <citation type="submission" date="2017-04" db="EMBL/GenBank/DDBJ databases">
        <title>Function of individual gut microbiota members based on whole genome sequencing of pure cultures obtained from chicken caecum.</title>
        <authorList>
            <person name="Medvecky M."/>
            <person name="Cejkova D."/>
            <person name="Polansky O."/>
            <person name="Karasova D."/>
            <person name="Kubasova T."/>
            <person name="Cizek A."/>
            <person name="Rychlik I."/>
        </authorList>
    </citation>
    <scope>NUCLEOTIDE SEQUENCE [LARGE SCALE GENOMIC DNA]</scope>
    <source>
        <strain evidence="2">An109</strain>
    </source>
</reference>
<comment type="caution">
    <text evidence="1">The sequence shown here is derived from an EMBL/GenBank/DDBJ whole genome shotgun (WGS) entry which is preliminary data.</text>
</comment>
<evidence type="ECO:0000313" key="2">
    <source>
        <dbReference type="Proteomes" id="UP000196036"/>
    </source>
</evidence>
<proteinExistence type="predicted"/>
<gene>
    <name evidence="1" type="ORF">B5E52_16530</name>
</gene>
<sequence length="68" mass="7994">MKQTINESSNYINATFIFINASFIYKNKASVYRFLLDKNNFGSKEKEVCNKETVTYLLTNFISFYKEA</sequence>
<evidence type="ECO:0000313" key="1">
    <source>
        <dbReference type="EMBL" id="OUQ64804.1"/>
    </source>
</evidence>
<protein>
    <submittedName>
        <fullName evidence="1">Uncharacterized protein</fullName>
    </submittedName>
</protein>
<dbReference type="Proteomes" id="UP000196036">
    <property type="component" value="Unassembled WGS sequence"/>
</dbReference>
<organism evidence="1 2">
    <name type="scientific">Bacteroides xylanisolvens</name>
    <dbReference type="NCBI Taxonomy" id="371601"/>
    <lineage>
        <taxon>Bacteria</taxon>
        <taxon>Pseudomonadati</taxon>
        <taxon>Bacteroidota</taxon>
        <taxon>Bacteroidia</taxon>
        <taxon>Bacteroidales</taxon>
        <taxon>Bacteroidaceae</taxon>
        <taxon>Bacteroides</taxon>
    </lineage>
</organism>
<dbReference type="AlphaFoldDB" id="A0A1Y4VIM0"/>
<name>A0A1Y4VIM0_9BACE</name>
<accession>A0A1Y4VIM0</accession>